<organism evidence="3 4">
    <name type="scientific">Onychostoma macrolepis</name>
    <dbReference type="NCBI Taxonomy" id="369639"/>
    <lineage>
        <taxon>Eukaryota</taxon>
        <taxon>Metazoa</taxon>
        <taxon>Chordata</taxon>
        <taxon>Craniata</taxon>
        <taxon>Vertebrata</taxon>
        <taxon>Euteleostomi</taxon>
        <taxon>Actinopterygii</taxon>
        <taxon>Neopterygii</taxon>
        <taxon>Teleostei</taxon>
        <taxon>Ostariophysi</taxon>
        <taxon>Cypriniformes</taxon>
        <taxon>Cyprinidae</taxon>
        <taxon>Acrossocheilinae</taxon>
        <taxon>Onychostoma</taxon>
    </lineage>
</organism>
<gene>
    <name evidence="3" type="ORF">G5714_000837</name>
</gene>
<dbReference type="OrthoDB" id="4735278at2759"/>
<evidence type="ECO:0000313" key="4">
    <source>
        <dbReference type="Proteomes" id="UP000579812"/>
    </source>
</evidence>
<dbReference type="Pfam" id="PF01585">
    <property type="entry name" value="G-patch"/>
    <property type="match status" value="1"/>
</dbReference>
<feature type="compositionally biased region" description="Basic and acidic residues" evidence="1">
    <location>
        <begin position="324"/>
        <end position="335"/>
    </location>
</feature>
<sequence>MSNPVYFTRAKEEENLWIERKKEDKQTLTGEEARDFYQSLLQETDGEKPKEGQAATTRRVRRRAGPKRRREARRPEAAPVEPVNTSERDGYKLLRCAQEGNIRALKDLLRRGSDVNFRDDFYWTGVMCASKAGQTKAVRLLLQHGAAWVGVVDKQGRDARDLALQAGHQDVVRELEQFSVSEITNTPTTNRESVQSQWCNMCAVHYTDSTETHNRSTLHQFSELRPPATPQYCLPSSSTSYKMMLRLGWDPSSGLGPAHSGRKNPVSTVLKRDQVGLGYGVSPQPKVTHFQAKDPQAVLHMRKEKRLEKRLEKRQEKGTTLGAKELKRKEEQDKRWERDYRASFNFDF</sequence>
<feature type="compositionally biased region" description="Basic residues" evidence="1">
    <location>
        <begin position="58"/>
        <end position="72"/>
    </location>
</feature>
<evidence type="ECO:0000313" key="3">
    <source>
        <dbReference type="EMBL" id="KAF4118786.1"/>
    </source>
</evidence>
<proteinExistence type="predicted"/>
<dbReference type="AlphaFoldDB" id="A0A7J6DHF6"/>
<keyword evidence="4" id="KW-1185">Reference proteome</keyword>
<dbReference type="SUPFAM" id="SSF48403">
    <property type="entry name" value="Ankyrin repeat"/>
    <property type="match status" value="1"/>
</dbReference>
<evidence type="ECO:0000256" key="1">
    <source>
        <dbReference type="SAM" id="MobiDB-lite"/>
    </source>
</evidence>
<dbReference type="PANTHER" id="PTHR20923">
    <property type="entry name" value="BAT4 PROTEIN-RELATED"/>
    <property type="match status" value="1"/>
</dbReference>
<dbReference type="EMBL" id="JAAMOB010000001">
    <property type="protein sequence ID" value="KAF4118786.1"/>
    <property type="molecule type" value="Genomic_DNA"/>
</dbReference>
<reference evidence="3 4" key="1">
    <citation type="submission" date="2020-04" db="EMBL/GenBank/DDBJ databases">
        <title>Chromosome-level genome assembly of a cyprinid fish Onychostoma macrolepis by integration of Nanopore Sequencing, Bionano and Hi-C technology.</title>
        <authorList>
            <person name="Wang D."/>
        </authorList>
    </citation>
    <scope>NUCLEOTIDE SEQUENCE [LARGE SCALE GENOMIC DNA]</scope>
    <source>
        <strain evidence="3">SWU-2019</strain>
        <tissue evidence="3">Muscle</tissue>
    </source>
</reference>
<dbReference type="PROSITE" id="PS50174">
    <property type="entry name" value="G_PATCH"/>
    <property type="match status" value="1"/>
</dbReference>
<dbReference type="Proteomes" id="UP000579812">
    <property type="component" value="Unassembled WGS sequence"/>
</dbReference>
<evidence type="ECO:0000259" key="2">
    <source>
        <dbReference type="PROSITE" id="PS50174"/>
    </source>
</evidence>
<dbReference type="Gene3D" id="1.25.40.20">
    <property type="entry name" value="Ankyrin repeat-containing domain"/>
    <property type="match status" value="1"/>
</dbReference>
<dbReference type="SMART" id="SM00443">
    <property type="entry name" value="G_patch"/>
    <property type="match status" value="1"/>
</dbReference>
<name>A0A7J6DHF6_9TELE</name>
<dbReference type="PANTHER" id="PTHR20923:SF1">
    <property type="entry name" value="G PATCH DOMAIN AND ANKYRIN REPEAT-CONTAINING PROTEIN 1"/>
    <property type="match status" value="1"/>
</dbReference>
<dbReference type="InterPro" id="IPR000467">
    <property type="entry name" value="G_patch_dom"/>
</dbReference>
<dbReference type="InterPro" id="IPR036770">
    <property type="entry name" value="Ankyrin_rpt-contain_sf"/>
</dbReference>
<feature type="domain" description="G-patch" evidence="2">
    <location>
        <begin position="236"/>
        <end position="282"/>
    </location>
</feature>
<dbReference type="InterPro" id="IPR039146">
    <property type="entry name" value="GPANK1"/>
</dbReference>
<protein>
    <recommendedName>
        <fullName evidence="2">G-patch domain-containing protein</fullName>
    </recommendedName>
</protein>
<feature type="region of interest" description="Disordered" evidence="1">
    <location>
        <begin position="21"/>
        <end position="85"/>
    </location>
</feature>
<feature type="compositionally biased region" description="Basic and acidic residues" evidence="1">
    <location>
        <begin position="307"/>
        <end position="317"/>
    </location>
</feature>
<comment type="caution">
    <text evidence="3">The sequence shown here is derived from an EMBL/GenBank/DDBJ whole genome shotgun (WGS) entry which is preliminary data.</text>
</comment>
<accession>A0A7J6DHF6</accession>
<dbReference type="InterPro" id="IPR002110">
    <property type="entry name" value="Ankyrin_rpt"/>
</dbReference>
<dbReference type="Pfam" id="PF12796">
    <property type="entry name" value="Ank_2"/>
    <property type="match status" value="1"/>
</dbReference>
<feature type="compositionally biased region" description="Basic and acidic residues" evidence="1">
    <location>
        <begin position="21"/>
        <end position="35"/>
    </location>
</feature>
<feature type="region of interest" description="Disordered" evidence="1">
    <location>
        <begin position="307"/>
        <end position="335"/>
    </location>
</feature>
<dbReference type="GO" id="GO:0003676">
    <property type="term" value="F:nucleic acid binding"/>
    <property type="evidence" value="ECO:0007669"/>
    <property type="project" value="InterPro"/>
</dbReference>